<dbReference type="RefSeq" id="WP_346061821.1">
    <property type="nucleotide sequence ID" value="NZ_BAAADR010000004.1"/>
</dbReference>
<gene>
    <name evidence="2" type="ORF">ACFQH5_03155</name>
</gene>
<keyword evidence="1" id="KW-0472">Membrane</keyword>
<keyword evidence="1" id="KW-1133">Transmembrane helix</keyword>
<name>A0ABW2ERG8_9GAMM</name>
<evidence type="ECO:0000313" key="3">
    <source>
        <dbReference type="Proteomes" id="UP001596411"/>
    </source>
</evidence>
<dbReference type="Proteomes" id="UP001596411">
    <property type="component" value="Unassembled WGS sequence"/>
</dbReference>
<feature type="transmembrane region" description="Helical" evidence="1">
    <location>
        <begin position="101"/>
        <end position="120"/>
    </location>
</feature>
<comment type="caution">
    <text evidence="2">The sequence shown here is derived from an EMBL/GenBank/DDBJ whole genome shotgun (WGS) entry which is preliminary data.</text>
</comment>
<feature type="transmembrane region" description="Helical" evidence="1">
    <location>
        <begin position="54"/>
        <end position="81"/>
    </location>
</feature>
<evidence type="ECO:0000256" key="1">
    <source>
        <dbReference type="SAM" id="Phobius"/>
    </source>
</evidence>
<evidence type="ECO:0000313" key="2">
    <source>
        <dbReference type="EMBL" id="MFC7088549.1"/>
    </source>
</evidence>
<proteinExistence type="predicted"/>
<keyword evidence="1" id="KW-0812">Transmembrane</keyword>
<evidence type="ECO:0008006" key="4">
    <source>
        <dbReference type="Google" id="ProtNLM"/>
    </source>
</evidence>
<organism evidence="2 3">
    <name type="scientific">Halomonas salifodinae</name>
    <dbReference type="NCBI Taxonomy" id="438745"/>
    <lineage>
        <taxon>Bacteria</taxon>
        <taxon>Pseudomonadati</taxon>
        <taxon>Pseudomonadota</taxon>
        <taxon>Gammaproteobacteria</taxon>
        <taxon>Oceanospirillales</taxon>
        <taxon>Halomonadaceae</taxon>
        <taxon>Halomonas</taxon>
    </lineage>
</organism>
<sequence>MTRSAATAGEASQGPSYRQGFRRHLYSRLIWPLLALGITGTIGALLVRPDLKGVWVIVTLLTAIGAFLPLQYAIALGALAFATVVPLLLTQQSLSVLSGEVFLVFALLPFAPVWLSAARAQQLAATRLNMMLSIPRVRAVLDVSDWSLLPRPRGIDRRLREMAKAGAVPTPALLFRLDFLDMRRVSELLGRAPVQQAIFDFAGELHSLLRAGDMLTEDIEGQGAMYLLAFHDPDVPDWARALVRRLEPVLARSEFAVRLRYARVPEDGTRLWAMQWHEVD</sequence>
<keyword evidence="3" id="KW-1185">Reference proteome</keyword>
<accession>A0ABW2ERG8</accession>
<dbReference type="EMBL" id="JBHSZP010000002">
    <property type="protein sequence ID" value="MFC7088549.1"/>
    <property type="molecule type" value="Genomic_DNA"/>
</dbReference>
<feature type="transmembrane region" description="Helical" evidence="1">
    <location>
        <begin position="29"/>
        <end position="47"/>
    </location>
</feature>
<protein>
    <recommendedName>
        <fullName evidence="4">GGDEF domain-containing protein</fullName>
    </recommendedName>
</protein>
<reference evidence="3" key="1">
    <citation type="journal article" date="2019" name="Int. J. Syst. Evol. Microbiol.">
        <title>The Global Catalogue of Microorganisms (GCM) 10K type strain sequencing project: providing services to taxonomists for standard genome sequencing and annotation.</title>
        <authorList>
            <consortium name="The Broad Institute Genomics Platform"/>
            <consortium name="The Broad Institute Genome Sequencing Center for Infectious Disease"/>
            <person name="Wu L."/>
            <person name="Ma J."/>
        </authorList>
    </citation>
    <scope>NUCLEOTIDE SEQUENCE [LARGE SCALE GENOMIC DNA]</scope>
    <source>
        <strain evidence="3">CGMCC 1.13666</strain>
    </source>
</reference>